<feature type="compositionally biased region" description="Low complexity" evidence="1">
    <location>
        <begin position="12"/>
        <end position="22"/>
    </location>
</feature>
<dbReference type="EMBL" id="AMZH03032624">
    <property type="protein sequence ID" value="RRT32318.1"/>
    <property type="molecule type" value="Genomic_DNA"/>
</dbReference>
<organism evidence="2 3">
    <name type="scientific">Ensete ventricosum</name>
    <name type="common">Abyssinian banana</name>
    <name type="synonym">Musa ensete</name>
    <dbReference type="NCBI Taxonomy" id="4639"/>
    <lineage>
        <taxon>Eukaryota</taxon>
        <taxon>Viridiplantae</taxon>
        <taxon>Streptophyta</taxon>
        <taxon>Embryophyta</taxon>
        <taxon>Tracheophyta</taxon>
        <taxon>Spermatophyta</taxon>
        <taxon>Magnoliopsida</taxon>
        <taxon>Liliopsida</taxon>
        <taxon>Zingiberales</taxon>
        <taxon>Musaceae</taxon>
        <taxon>Ensete</taxon>
    </lineage>
</organism>
<feature type="compositionally biased region" description="Polar residues" evidence="1">
    <location>
        <begin position="49"/>
        <end position="60"/>
    </location>
</feature>
<accession>A0A426WYM7</accession>
<dbReference type="AlphaFoldDB" id="A0A426WYM7"/>
<sequence>MKSDGSADSGLAAPSTASASPTLEVVVSTAEKHPDTDEGGNLRKRSRGQLPTRSRKSPSGGTYRDLCEVEDKAGANGYFASIMMQSSPGEGKEPLKLRWSSIPRLARVWIEGLLAGEYLRGALHPVLAKQLYECSSEELMNRASKSTI</sequence>
<feature type="region of interest" description="Disordered" evidence="1">
    <location>
        <begin position="1"/>
        <end position="64"/>
    </location>
</feature>
<proteinExistence type="predicted"/>
<dbReference type="Proteomes" id="UP000287651">
    <property type="component" value="Unassembled WGS sequence"/>
</dbReference>
<reference evidence="2 3" key="1">
    <citation type="journal article" date="2014" name="Agronomy (Basel)">
        <title>A Draft Genome Sequence for Ensete ventricosum, the Drought-Tolerant Tree Against Hunger.</title>
        <authorList>
            <person name="Harrison J."/>
            <person name="Moore K.A."/>
            <person name="Paszkiewicz K."/>
            <person name="Jones T."/>
            <person name="Grant M."/>
            <person name="Ambacheew D."/>
            <person name="Muzemil S."/>
            <person name="Studholme D.J."/>
        </authorList>
    </citation>
    <scope>NUCLEOTIDE SEQUENCE [LARGE SCALE GENOMIC DNA]</scope>
</reference>
<comment type="caution">
    <text evidence="2">The sequence shown here is derived from an EMBL/GenBank/DDBJ whole genome shotgun (WGS) entry which is preliminary data.</text>
</comment>
<evidence type="ECO:0000256" key="1">
    <source>
        <dbReference type="SAM" id="MobiDB-lite"/>
    </source>
</evidence>
<evidence type="ECO:0000313" key="2">
    <source>
        <dbReference type="EMBL" id="RRT32318.1"/>
    </source>
</evidence>
<name>A0A426WYM7_ENSVE</name>
<protein>
    <submittedName>
        <fullName evidence="2">Uncharacterized protein</fullName>
    </submittedName>
</protein>
<gene>
    <name evidence="2" type="ORF">B296_00054946</name>
</gene>
<evidence type="ECO:0000313" key="3">
    <source>
        <dbReference type="Proteomes" id="UP000287651"/>
    </source>
</evidence>